<sequence>MQRSKVKHLWSVHIQLSVWLALYFGAPPVGLIVDGNFAAKGDFRRPNYVSIASNQYTRLVEEIEALQADVEAGRRHRWHAPKTQKREDAHLSLYKHFVLGIVQGRADWEEATEAEGKHELFLLEFDKLVHNMQLFLTWIFKRAVPMARAARVIEFRTLGQYRDSLMFWASYYASLEGDRTLPRAKLFQKLTLQMRYAHSKYKGPTPKKDKTWLGLAEIRQLLDHEATANRCIELSEQHQVLWCIARLTALRPGSLCPGGPLSRVQALTWKNFRFFRGDEKDEFHCQMTVDHINIKRPEDPESRLEREITTFPLTLRFSSPRPENIVFSPAHRLLVISIRHGILEDIDTLEDLFEGKQHEIMVKLGKQQDIVFYRGIAKGTALDKSKPLTSNALTEYLKRRGRQLGYTKDISMYSIRRRVAMDMVKRADMEIARFLLGHAPDSHTLPVTRSYGPSRRRWGAK</sequence>
<dbReference type="GeneID" id="35427949"/>
<gene>
    <name evidence="3" type="ORF">RHO25_005982</name>
</gene>
<protein>
    <recommendedName>
        <fullName evidence="5">Tyr recombinase domain-containing protein</fullName>
    </recommendedName>
</protein>
<name>A0ABZ0NP84_CERBT</name>
<evidence type="ECO:0000313" key="4">
    <source>
        <dbReference type="Proteomes" id="UP001302367"/>
    </source>
</evidence>
<dbReference type="EMBL" id="CP134187">
    <property type="protein sequence ID" value="WPB01358.1"/>
    <property type="molecule type" value="Genomic_DNA"/>
</dbReference>
<evidence type="ECO:0000256" key="2">
    <source>
        <dbReference type="SAM" id="Phobius"/>
    </source>
</evidence>
<dbReference type="Proteomes" id="UP001302367">
    <property type="component" value="Chromosome 4"/>
</dbReference>
<feature type="transmembrane region" description="Helical" evidence="2">
    <location>
        <begin position="12"/>
        <end position="33"/>
    </location>
</feature>
<keyword evidence="2" id="KW-0812">Transmembrane</keyword>
<accession>A0ABZ0NP84</accession>
<dbReference type="SUPFAM" id="SSF56349">
    <property type="entry name" value="DNA breaking-rejoining enzymes"/>
    <property type="match status" value="1"/>
</dbReference>
<dbReference type="RefSeq" id="XP_023452877.2">
    <property type="nucleotide sequence ID" value="XM_023596844.2"/>
</dbReference>
<keyword evidence="2" id="KW-0472">Membrane</keyword>
<dbReference type="Gene3D" id="1.10.443.10">
    <property type="entry name" value="Intergrase catalytic core"/>
    <property type="match status" value="1"/>
</dbReference>
<dbReference type="InterPro" id="IPR013762">
    <property type="entry name" value="Integrase-like_cat_sf"/>
</dbReference>
<keyword evidence="4" id="KW-1185">Reference proteome</keyword>
<evidence type="ECO:0000313" key="3">
    <source>
        <dbReference type="EMBL" id="WPB01358.1"/>
    </source>
</evidence>
<reference evidence="3 4" key="1">
    <citation type="submission" date="2023-09" db="EMBL/GenBank/DDBJ databases">
        <title>Complete-Gapless Cercospora beticola genome.</title>
        <authorList>
            <person name="Wyatt N.A."/>
            <person name="Spanner R.E."/>
            <person name="Bolton M.D."/>
        </authorList>
    </citation>
    <scope>NUCLEOTIDE SEQUENCE [LARGE SCALE GENOMIC DNA]</scope>
    <source>
        <strain evidence="3">Cb09-40</strain>
    </source>
</reference>
<dbReference type="InterPro" id="IPR011010">
    <property type="entry name" value="DNA_brk_join_enz"/>
</dbReference>
<evidence type="ECO:0008006" key="5">
    <source>
        <dbReference type="Google" id="ProtNLM"/>
    </source>
</evidence>
<keyword evidence="2" id="KW-1133">Transmembrane helix</keyword>
<evidence type="ECO:0000256" key="1">
    <source>
        <dbReference type="ARBA" id="ARBA00023172"/>
    </source>
</evidence>
<proteinExistence type="predicted"/>
<keyword evidence="1" id="KW-0233">DNA recombination</keyword>
<organism evidence="3 4">
    <name type="scientific">Cercospora beticola</name>
    <name type="common">Sugarbeet leaf spot fungus</name>
    <dbReference type="NCBI Taxonomy" id="122368"/>
    <lineage>
        <taxon>Eukaryota</taxon>
        <taxon>Fungi</taxon>
        <taxon>Dikarya</taxon>
        <taxon>Ascomycota</taxon>
        <taxon>Pezizomycotina</taxon>
        <taxon>Dothideomycetes</taxon>
        <taxon>Dothideomycetidae</taxon>
        <taxon>Mycosphaerellales</taxon>
        <taxon>Mycosphaerellaceae</taxon>
        <taxon>Cercospora</taxon>
    </lineage>
</organism>